<accession>A0A5K3F1I2</accession>
<proteinExistence type="predicted"/>
<sequence length="45" mass="4935">MLDHLASANPVSLCDPMTCGKGRQPTREGLGWKAPDAWLWLLIGQ</sequence>
<reference evidence="1" key="1">
    <citation type="submission" date="2019-11" db="UniProtKB">
        <authorList>
            <consortium name="WormBaseParasite"/>
        </authorList>
    </citation>
    <scope>IDENTIFICATION</scope>
</reference>
<dbReference type="WBParaSite" id="MCU_004794-RA">
    <property type="protein sequence ID" value="MCU_004794-RA"/>
    <property type="gene ID" value="MCU_004794"/>
</dbReference>
<dbReference type="AlphaFoldDB" id="A0A5K3F1I2"/>
<organism evidence="1">
    <name type="scientific">Mesocestoides corti</name>
    <name type="common">Flatworm</name>
    <dbReference type="NCBI Taxonomy" id="53468"/>
    <lineage>
        <taxon>Eukaryota</taxon>
        <taxon>Metazoa</taxon>
        <taxon>Spiralia</taxon>
        <taxon>Lophotrochozoa</taxon>
        <taxon>Platyhelminthes</taxon>
        <taxon>Cestoda</taxon>
        <taxon>Eucestoda</taxon>
        <taxon>Cyclophyllidea</taxon>
        <taxon>Mesocestoididae</taxon>
        <taxon>Mesocestoides</taxon>
    </lineage>
</organism>
<evidence type="ECO:0000313" key="1">
    <source>
        <dbReference type="WBParaSite" id="MCU_004794-RA"/>
    </source>
</evidence>
<name>A0A5K3F1I2_MESCO</name>
<protein>
    <submittedName>
        <fullName evidence="1">Uncharacterized protein</fullName>
    </submittedName>
</protein>